<dbReference type="PRINTS" id="PR00455">
    <property type="entry name" value="HTHTETR"/>
</dbReference>
<keyword evidence="1" id="KW-0805">Transcription regulation</keyword>
<dbReference type="InterPro" id="IPR001647">
    <property type="entry name" value="HTH_TetR"/>
</dbReference>
<sequence length="194" mass="20807">MAKSSRSETAKHRREIIGAASRLLREQGDSAISVQKVMGEVGLTHGGFYKHFSSKDELMNLAAEEAFSELIGVMQDVLESSTNKNDAWDNLVRAYLSREHREDRAGGCANTALATESARAGDGSAIRNAYIHGLAQTLEALKPFQDEASTAESEQERLQSLLILVGALTLSRATAGTELSDRVSSAAKALLLGS</sequence>
<keyword evidence="3" id="KW-0804">Transcription</keyword>
<dbReference type="KEGG" id="aez:C3E78_01615"/>
<dbReference type="InterPro" id="IPR009057">
    <property type="entry name" value="Homeodomain-like_sf"/>
</dbReference>
<dbReference type="EMBL" id="CP026952">
    <property type="protein sequence ID" value="AWB91020.1"/>
    <property type="molecule type" value="Genomic_DNA"/>
</dbReference>
<dbReference type="SUPFAM" id="SSF48498">
    <property type="entry name" value="Tetracyclin repressor-like, C-terminal domain"/>
    <property type="match status" value="1"/>
</dbReference>
<proteinExistence type="predicted"/>
<dbReference type="Proteomes" id="UP000244384">
    <property type="component" value="Chromosome"/>
</dbReference>
<evidence type="ECO:0000256" key="2">
    <source>
        <dbReference type="ARBA" id="ARBA00023125"/>
    </source>
</evidence>
<evidence type="ECO:0000256" key="1">
    <source>
        <dbReference type="ARBA" id="ARBA00023015"/>
    </source>
</evidence>
<evidence type="ECO:0000313" key="5">
    <source>
        <dbReference type="Proteomes" id="UP000244384"/>
    </source>
</evidence>
<dbReference type="PANTHER" id="PTHR47506">
    <property type="entry name" value="TRANSCRIPTIONAL REGULATORY PROTEIN"/>
    <property type="match status" value="1"/>
</dbReference>
<dbReference type="InterPro" id="IPR036271">
    <property type="entry name" value="Tet_transcr_reg_TetR-rel_C_sf"/>
</dbReference>
<dbReference type="SUPFAM" id="SSF46689">
    <property type="entry name" value="Homeodomain-like"/>
    <property type="match status" value="1"/>
</dbReference>
<dbReference type="PANTHER" id="PTHR47506:SF7">
    <property type="entry name" value="TRANSCRIPTIONAL REGULATORY PROTEIN"/>
    <property type="match status" value="1"/>
</dbReference>
<evidence type="ECO:0000313" key="4">
    <source>
        <dbReference type="EMBL" id="AWB91020.1"/>
    </source>
</evidence>
<dbReference type="Gene3D" id="1.10.10.60">
    <property type="entry name" value="Homeodomain-like"/>
    <property type="match status" value="1"/>
</dbReference>
<dbReference type="PROSITE" id="PS50977">
    <property type="entry name" value="HTH_TETR_2"/>
    <property type="match status" value="1"/>
</dbReference>
<dbReference type="Pfam" id="PF00440">
    <property type="entry name" value="TetR_N"/>
    <property type="match status" value="1"/>
</dbReference>
<name>A0A2S0WIG2_9ACTN</name>
<dbReference type="AlphaFoldDB" id="A0A2S0WIG2"/>
<dbReference type="RefSeq" id="WP_108576666.1">
    <property type="nucleotide sequence ID" value="NZ_CP026952.1"/>
</dbReference>
<dbReference type="GO" id="GO:0003677">
    <property type="term" value="F:DNA binding"/>
    <property type="evidence" value="ECO:0007669"/>
    <property type="project" value="UniProtKB-UniRule"/>
</dbReference>
<dbReference type="Gene3D" id="1.10.357.10">
    <property type="entry name" value="Tetracycline Repressor, domain 2"/>
    <property type="match status" value="1"/>
</dbReference>
<accession>A0A5F2EQU2</accession>
<gene>
    <name evidence="4" type="ORF">C3E78_01615</name>
</gene>
<dbReference type="OrthoDB" id="3481545at2"/>
<organism evidence="4 5">
    <name type="scientific">Aeromicrobium chenweiae</name>
    <dbReference type="NCBI Taxonomy" id="2079793"/>
    <lineage>
        <taxon>Bacteria</taxon>
        <taxon>Bacillati</taxon>
        <taxon>Actinomycetota</taxon>
        <taxon>Actinomycetes</taxon>
        <taxon>Propionibacteriales</taxon>
        <taxon>Nocardioidaceae</taxon>
        <taxon>Aeromicrobium</taxon>
    </lineage>
</organism>
<evidence type="ECO:0000256" key="3">
    <source>
        <dbReference type="ARBA" id="ARBA00023163"/>
    </source>
</evidence>
<protein>
    <submittedName>
        <fullName evidence="4">TetR family transcriptional regulator</fullName>
    </submittedName>
</protein>
<reference evidence="5" key="1">
    <citation type="submission" date="2018-01" db="EMBL/GenBank/DDBJ databases">
        <authorList>
            <person name="Li J."/>
        </authorList>
    </citation>
    <scope>NUCLEOTIDE SEQUENCE [LARGE SCALE GENOMIC DNA]</scope>
    <source>
        <strain evidence="5">592</strain>
    </source>
</reference>
<keyword evidence="5" id="KW-1185">Reference proteome</keyword>
<keyword evidence="2" id="KW-0238">DNA-binding</keyword>
<accession>A0A2S0WIG2</accession>